<accession>A0AAJ4XAV4</accession>
<gene>
    <name evidence="1" type="ORF">SAMEA4412673_01688</name>
</gene>
<dbReference type="Proteomes" id="UP000215355">
    <property type="component" value="Chromosome 1"/>
</dbReference>
<protein>
    <submittedName>
        <fullName evidence="1">Uncharacterized protein</fullName>
    </submittedName>
</protein>
<reference evidence="1 2" key="1">
    <citation type="submission" date="2017-06" db="EMBL/GenBank/DDBJ databases">
        <authorList>
            <consortium name="Pathogen Informatics"/>
        </authorList>
    </citation>
    <scope>NUCLEOTIDE SEQUENCE [LARGE SCALE GENOMIC DNA]</scope>
    <source>
        <strain evidence="1 2">NCTC12149</strain>
    </source>
</reference>
<organism evidence="1 2">
    <name type="scientific">Sphingobacterium mizutaii</name>
    <dbReference type="NCBI Taxonomy" id="1010"/>
    <lineage>
        <taxon>Bacteria</taxon>
        <taxon>Pseudomonadati</taxon>
        <taxon>Bacteroidota</taxon>
        <taxon>Sphingobacteriia</taxon>
        <taxon>Sphingobacteriales</taxon>
        <taxon>Sphingobacteriaceae</taxon>
        <taxon>Sphingobacterium</taxon>
    </lineage>
</organism>
<evidence type="ECO:0000313" key="1">
    <source>
        <dbReference type="EMBL" id="SNV49097.1"/>
    </source>
</evidence>
<dbReference type="EMBL" id="LT906468">
    <property type="protein sequence ID" value="SNV49097.1"/>
    <property type="molecule type" value="Genomic_DNA"/>
</dbReference>
<name>A0AAJ4XAV4_9SPHI</name>
<sequence>MFNKEIHHFTNSHVQQFTEHYPFFLGLKQIENDFVALKLDLPELKEMKILTNLHSEQQALCSPRIIIGKTIYC</sequence>
<dbReference type="KEGG" id="smiz:4412673_01688"/>
<proteinExistence type="predicted"/>
<dbReference type="RefSeq" id="WP_139185420.1">
    <property type="nucleotide sequence ID" value="NZ_CP158798.1"/>
</dbReference>
<evidence type="ECO:0000313" key="2">
    <source>
        <dbReference type="Proteomes" id="UP000215355"/>
    </source>
</evidence>
<dbReference type="AlphaFoldDB" id="A0AAJ4XAV4"/>